<reference evidence="2 3" key="1">
    <citation type="submission" date="2015-07" db="EMBL/GenBank/DDBJ databases">
        <authorList>
            <person name="Noorani M."/>
        </authorList>
    </citation>
    <scope>NUCLEOTIDE SEQUENCE [LARGE SCALE GENOMIC DNA]</scope>
    <source>
        <strain evidence="2 3">CECT 5088</strain>
    </source>
</reference>
<feature type="domain" description="Glycosyltransferase 2-like" evidence="1">
    <location>
        <begin position="9"/>
        <end position="128"/>
    </location>
</feature>
<dbReference type="Pfam" id="PF00535">
    <property type="entry name" value="Glycos_transf_2"/>
    <property type="match status" value="1"/>
</dbReference>
<dbReference type="CDD" id="cd00761">
    <property type="entry name" value="Glyco_tranf_GTA_type"/>
    <property type="match status" value="1"/>
</dbReference>
<protein>
    <submittedName>
        <fullName evidence="2">Putative glycosyltransferase EpsJ</fullName>
        <ecNumber evidence="2">2.4.-.-</ecNumber>
    </submittedName>
</protein>
<dbReference type="EC" id="2.4.-.-" evidence="2"/>
<dbReference type="RefSeq" id="WP_074962401.1">
    <property type="nucleotide sequence ID" value="NZ_CXPG01000014.1"/>
</dbReference>
<dbReference type="PANTHER" id="PTHR43685">
    <property type="entry name" value="GLYCOSYLTRANSFERASE"/>
    <property type="match status" value="1"/>
</dbReference>
<dbReference type="Proteomes" id="UP000048908">
    <property type="component" value="Unassembled WGS sequence"/>
</dbReference>
<evidence type="ECO:0000259" key="1">
    <source>
        <dbReference type="Pfam" id="PF00535"/>
    </source>
</evidence>
<evidence type="ECO:0000313" key="3">
    <source>
        <dbReference type="Proteomes" id="UP000048908"/>
    </source>
</evidence>
<name>A0A0M6XP77_9RHOB</name>
<proteinExistence type="predicted"/>
<organism evidence="2 3">
    <name type="scientific">Jannaschia rubra</name>
    <dbReference type="NCBI Taxonomy" id="282197"/>
    <lineage>
        <taxon>Bacteria</taxon>
        <taxon>Pseudomonadati</taxon>
        <taxon>Pseudomonadota</taxon>
        <taxon>Alphaproteobacteria</taxon>
        <taxon>Rhodobacterales</taxon>
        <taxon>Roseobacteraceae</taxon>
        <taxon>Jannaschia</taxon>
    </lineage>
</organism>
<dbReference type="PANTHER" id="PTHR43685:SF2">
    <property type="entry name" value="GLYCOSYLTRANSFERASE 2-LIKE DOMAIN-CONTAINING PROTEIN"/>
    <property type="match status" value="1"/>
</dbReference>
<dbReference type="SUPFAM" id="SSF53448">
    <property type="entry name" value="Nucleotide-diphospho-sugar transferases"/>
    <property type="match status" value="1"/>
</dbReference>
<dbReference type="EMBL" id="CXPG01000014">
    <property type="protein sequence ID" value="CTQ32698.1"/>
    <property type="molecule type" value="Genomic_DNA"/>
</dbReference>
<keyword evidence="3" id="KW-1185">Reference proteome</keyword>
<accession>A0A0M6XP77</accession>
<dbReference type="OrthoDB" id="5291101at2"/>
<dbReference type="InterPro" id="IPR001173">
    <property type="entry name" value="Glyco_trans_2-like"/>
</dbReference>
<dbReference type="InterPro" id="IPR029044">
    <property type="entry name" value="Nucleotide-diphossugar_trans"/>
</dbReference>
<keyword evidence="2" id="KW-0328">Glycosyltransferase</keyword>
<keyword evidence="2" id="KW-0808">Transferase</keyword>
<dbReference type="Gene3D" id="3.90.550.10">
    <property type="entry name" value="Spore Coat Polysaccharide Biosynthesis Protein SpsA, Chain A"/>
    <property type="match status" value="1"/>
</dbReference>
<sequence length="318" mass="34692">MTEVPQAAVVIAAWNAGATIDRAIDSALAQTVPVEVLVVDDASDDDTAARAMAHGDPRLRVLRQPRNMGPSAARNRAIDESRAPWIAVLDADDRMEPERLARMTVTARDTGADFLADDLWKQPEGAPEAERSRLLSDESIGTVPVDAAAFIRANLSARHGGRREMGFLKPLMSRAFLDHHDLRYDPGIRLGEDFVLYARALLAGARFVLTDPMGYVAHVRPGSLSGQHPTEAHGHLVAADRAMLALPGLDAPTRAALRAHMMEQHKKWAWRRMIDAVRASDPRAAAACFRAPPQVGVDLIGRLGREVGRRLLSRRGAQ</sequence>
<dbReference type="GO" id="GO:0016757">
    <property type="term" value="F:glycosyltransferase activity"/>
    <property type="evidence" value="ECO:0007669"/>
    <property type="project" value="UniProtKB-KW"/>
</dbReference>
<dbReference type="AlphaFoldDB" id="A0A0M6XP77"/>
<dbReference type="STRING" id="282197.SAMN04488517_101633"/>
<dbReference type="InterPro" id="IPR050834">
    <property type="entry name" value="Glycosyltransf_2"/>
</dbReference>
<gene>
    <name evidence="2" type="primary">epsJ</name>
    <name evidence="2" type="ORF">JAN5088_01470</name>
</gene>
<evidence type="ECO:0000313" key="2">
    <source>
        <dbReference type="EMBL" id="CTQ32698.1"/>
    </source>
</evidence>